<dbReference type="InterPro" id="IPR045170">
    <property type="entry name" value="MTOX"/>
</dbReference>
<dbReference type="Proteomes" id="UP001595379">
    <property type="component" value="Unassembled WGS sequence"/>
</dbReference>
<evidence type="ECO:0000256" key="3">
    <source>
        <dbReference type="ARBA" id="ARBA00022827"/>
    </source>
</evidence>
<organism evidence="6 7">
    <name type="scientific">Hyphobacterium vulgare</name>
    <dbReference type="NCBI Taxonomy" id="1736751"/>
    <lineage>
        <taxon>Bacteria</taxon>
        <taxon>Pseudomonadati</taxon>
        <taxon>Pseudomonadota</taxon>
        <taxon>Alphaproteobacteria</taxon>
        <taxon>Maricaulales</taxon>
        <taxon>Maricaulaceae</taxon>
        <taxon>Hyphobacterium</taxon>
    </lineage>
</organism>
<reference evidence="7" key="1">
    <citation type="journal article" date="2019" name="Int. J. Syst. Evol. Microbiol.">
        <title>The Global Catalogue of Microorganisms (GCM) 10K type strain sequencing project: providing services to taxonomists for standard genome sequencing and annotation.</title>
        <authorList>
            <consortium name="The Broad Institute Genomics Platform"/>
            <consortium name="The Broad Institute Genome Sequencing Center for Infectious Disease"/>
            <person name="Wu L."/>
            <person name="Ma J."/>
        </authorList>
    </citation>
    <scope>NUCLEOTIDE SEQUENCE [LARGE SCALE GENOMIC DNA]</scope>
    <source>
        <strain evidence="7">KCTC 52487</strain>
    </source>
</reference>
<evidence type="ECO:0000313" key="6">
    <source>
        <dbReference type="EMBL" id="MFC2925583.1"/>
    </source>
</evidence>
<keyword evidence="3" id="KW-0274">FAD</keyword>
<dbReference type="InterPro" id="IPR006076">
    <property type="entry name" value="FAD-dep_OxRdtase"/>
</dbReference>
<name>A0ABV6ZW10_9PROT</name>
<evidence type="ECO:0000313" key="7">
    <source>
        <dbReference type="Proteomes" id="UP001595379"/>
    </source>
</evidence>
<dbReference type="SUPFAM" id="SSF54373">
    <property type="entry name" value="FAD-linked reductases, C-terminal domain"/>
    <property type="match status" value="1"/>
</dbReference>
<dbReference type="EMBL" id="JBHRSV010000005">
    <property type="protein sequence ID" value="MFC2925583.1"/>
    <property type="molecule type" value="Genomic_DNA"/>
</dbReference>
<dbReference type="Gene3D" id="3.50.50.60">
    <property type="entry name" value="FAD/NAD(P)-binding domain"/>
    <property type="match status" value="1"/>
</dbReference>
<dbReference type="Pfam" id="PF01266">
    <property type="entry name" value="DAO"/>
    <property type="match status" value="1"/>
</dbReference>
<sequence>MYDSIVIGLGAMGSAAAWQMARRGASVLGLEQFAEGHGKGSSHGRTRVTRRIYSEGSLYMPLLNRAYALWAEMETESGETFLVRTGGLDIAPDGAPSLLNSIACAEAEGIAHEVLDTDSLRARWPEIRVPDGYIAVFAPESGQLRSDAANRWIREAARSCGAELRFETPVLDWRRVGDHIAVETASGTEIAKRVVIAAGAWAGTLLPDIDPALTVERQVVGWFAGLDGRSFNNTPVFQVEPDDDGRFYIQPGRNGEATKIGLYGHLGERGPEMRQGRAPDSRDEAVLRGGLARWLPAANGPLETLQECRFTRTADDRFIIGQWPEDEAVTLLSPCSGHGYKFAPAIGEAAAQLALGETPAVDLSPFAVTRFL</sequence>
<dbReference type="NCBIfam" id="NF008425">
    <property type="entry name" value="PRK11259.1"/>
    <property type="match status" value="1"/>
</dbReference>
<keyword evidence="7" id="KW-1185">Reference proteome</keyword>
<evidence type="ECO:0000256" key="2">
    <source>
        <dbReference type="ARBA" id="ARBA00022630"/>
    </source>
</evidence>
<dbReference type="InterPro" id="IPR036188">
    <property type="entry name" value="FAD/NAD-bd_sf"/>
</dbReference>
<keyword evidence="4 6" id="KW-0560">Oxidoreductase</keyword>
<evidence type="ECO:0000256" key="1">
    <source>
        <dbReference type="ARBA" id="ARBA00001974"/>
    </source>
</evidence>
<proteinExistence type="predicted"/>
<protein>
    <submittedName>
        <fullName evidence="6">N-methyl-L-tryptophan oxidase</fullName>
        <ecNumber evidence="6">1.5.3.2</ecNumber>
    </submittedName>
</protein>
<dbReference type="PANTHER" id="PTHR10961">
    <property type="entry name" value="PEROXISOMAL SARCOSINE OXIDASE"/>
    <property type="match status" value="1"/>
</dbReference>
<comment type="caution">
    <text evidence="6">The sequence shown here is derived from an EMBL/GenBank/DDBJ whole genome shotgun (WGS) entry which is preliminary data.</text>
</comment>
<gene>
    <name evidence="6" type="primary">solA</name>
    <name evidence="6" type="ORF">ACFOOR_05645</name>
</gene>
<dbReference type="EC" id="1.5.3.2" evidence="6"/>
<dbReference type="GO" id="GO:0050131">
    <property type="term" value="F:N-methyl-L-amino-acid oxidase activity"/>
    <property type="evidence" value="ECO:0007669"/>
    <property type="project" value="UniProtKB-EC"/>
</dbReference>
<dbReference type="Gene3D" id="3.30.9.10">
    <property type="entry name" value="D-Amino Acid Oxidase, subunit A, domain 2"/>
    <property type="match status" value="1"/>
</dbReference>
<evidence type="ECO:0000259" key="5">
    <source>
        <dbReference type="Pfam" id="PF01266"/>
    </source>
</evidence>
<dbReference type="SUPFAM" id="SSF51905">
    <property type="entry name" value="FAD/NAD(P)-binding domain"/>
    <property type="match status" value="1"/>
</dbReference>
<accession>A0ABV6ZW10</accession>
<feature type="domain" description="FAD dependent oxidoreductase" evidence="5">
    <location>
        <begin position="4"/>
        <end position="353"/>
    </location>
</feature>
<dbReference type="RefSeq" id="WP_343165348.1">
    <property type="nucleotide sequence ID" value="NZ_JBHRSV010000005.1"/>
</dbReference>
<comment type="cofactor">
    <cofactor evidence="1">
        <name>FAD</name>
        <dbReference type="ChEBI" id="CHEBI:57692"/>
    </cofactor>
</comment>
<keyword evidence="2" id="KW-0285">Flavoprotein</keyword>
<dbReference type="PANTHER" id="PTHR10961:SF7">
    <property type="entry name" value="FAD DEPENDENT OXIDOREDUCTASE DOMAIN-CONTAINING PROTEIN"/>
    <property type="match status" value="1"/>
</dbReference>
<evidence type="ECO:0000256" key="4">
    <source>
        <dbReference type="ARBA" id="ARBA00023002"/>
    </source>
</evidence>